<dbReference type="PANTHER" id="PTHR34216">
    <property type="match status" value="1"/>
</dbReference>
<dbReference type="Gene3D" id="3.20.20.370">
    <property type="entry name" value="Glycoside hydrolase/deacetylase"/>
    <property type="match status" value="1"/>
</dbReference>
<evidence type="ECO:0000256" key="2">
    <source>
        <dbReference type="ARBA" id="ARBA00022729"/>
    </source>
</evidence>
<evidence type="ECO:0000256" key="4">
    <source>
        <dbReference type="SAM" id="SignalP"/>
    </source>
</evidence>
<reference evidence="6 7" key="1">
    <citation type="submission" date="2017-04" db="EMBL/GenBank/DDBJ databases">
        <title>Genome Sequence of Marinobacter salarius strain SMR5 Isolated from a culture of the Diatom Skeletonema marinoi.</title>
        <authorList>
            <person name="Topel M."/>
            <person name="Pinder M.I.M."/>
            <person name="Johansson O.N."/>
            <person name="Kourtchenko O."/>
            <person name="Godhe A."/>
            <person name="Clarke A.K."/>
        </authorList>
    </citation>
    <scope>NUCLEOTIDE SEQUENCE [LARGE SCALE GENOMIC DNA]</scope>
    <source>
        <strain evidence="6 7">SMR5</strain>
    </source>
</reference>
<dbReference type="Pfam" id="PF01522">
    <property type="entry name" value="Polysacc_deac_1"/>
    <property type="match status" value="1"/>
</dbReference>
<feature type="signal peptide" evidence="4">
    <location>
        <begin position="1"/>
        <end position="24"/>
    </location>
</feature>
<dbReference type="PROSITE" id="PS51677">
    <property type="entry name" value="NODB"/>
    <property type="match status" value="1"/>
</dbReference>
<dbReference type="STRING" id="1420917.AU15_12905"/>
<feature type="domain" description="NodB homology" evidence="5">
    <location>
        <begin position="82"/>
        <end position="344"/>
    </location>
</feature>
<gene>
    <name evidence="6" type="primary">pgaB</name>
    <name evidence="6" type="ORF">MARSALSMR5_01740</name>
</gene>
<dbReference type="EC" id="3.5.1.-" evidence="6"/>
<evidence type="ECO:0000256" key="3">
    <source>
        <dbReference type="SAM" id="MobiDB-lite"/>
    </source>
</evidence>
<dbReference type="EMBL" id="CP020931">
    <property type="protein sequence ID" value="ARM83821.1"/>
    <property type="molecule type" value="Genomic_DNA"/>
</dbReference>
<dbReference type="AlphaFoldDB" id="A0A1W6K8T4"/>
<dbReference type="GO" id="GO:0016810">
    <property type="term" value="F:hydrolase activity, acting on carbon-nitrogen (but not peptide) bonds"/>
    <property type="evidence" value="ECO:0007669"/>
    <property type="project" value="InterPro"/>
</dbReference>
<evidence type="ECO:0000259" key="5">
    <source>
        <dbReference type="PROSITE" id="PS51677"/>
    </source>
</evidence>
<dbReference type="Proteomes" id="UP000193100">
    <property type="component" value="Chromosome"/>
</dbReference>
<dbReference type="SUPFAM" id="SSF88713">
    <property type="entry name" value="Glycoside hydrolase/deacetylase"/>
    <property type="match status" value="1"/>
</dbReference>
<keyword evidence="6" id="KW-0378">Hydrolase</keyword>
<keyword evidence="2 4" id="KW-0732">Signal</keyword>
<evidence type="ECO:0000256" key="1">
    <source>
        <dbReference type="ARBA" id="ARBA00004613"/>
    </source>
</evidence>
<dbReference type="CDD" id="cd10973">
    <property type="entry name" value="CE4_DAC_u4_5s"/>
    <property type="match status" value="1"/>
</dbReference>
<feature type="chain" id="PRO_5012145183" evidence="4">
    <location>
        <begin position="25"/>
        <end position="344"/>
    </location>
</feature>
<accession>A0A1W6K8T4</accession>
<name>A0A1W6K8T4_9GAMM</name>
<dbReference type="InterPro" id="IPR011330">
    <property type="entry name" value="Glyco_hydro/deAcase_b/a-brl"/>
</dbReference>
<dbReference type="PANTHER" id="PTHR34216:SF3">
    <property type="entry name" value="POLY-BETA-1,6-N-ACETYL-D-GLUCOSAMINE N-DEACETYLASE"/>
    <property type="match status" value="1"/>
</dbReference>
<protein>
    <submittedName>
        <fullName evidence="6">Poly-beta-1,6-N-acetyl-D-glucosamine N-deacetylase</fullName>
        <ecNumber evidence="6">3.5.1.-</ecNumber>
    </submittedName>
</protein>
<dbReference type="GO" id="GO:0005576">
    <property type="term" value="C:extracellular region"/>
    <property type="evidence" value="ECO:0007669"/>
    <property type="project" value="UniProtKB-SubCell"/>
</dbReference>
<proteinExistence type="predicted"/>
<sequence>MAPRMMTRSLLLLPITAFTLTANADLVVLQYHHVSDSTPSSTSTSVSLFQGQLDMIEDLGLEVVPLESGTRAALAGELSDRSQVAITFDDAYESVYSQAAPALQERGYEYTIFVNTEAVGSHGYMTWDQLQEVKDRDGVTIANHSKDHGHLAKRPGESDNDWEARVDRSLDEAQETLSEKLGTNVPMFAYPYGEFDDALLRKIEARGWLGFGQQSGAIGETSAATRLPRFPVANAYGQLNNLEDKLRSKALPVDANKLPDGVISENPPTLAFTVPNTISVDRLSCFASGQGRVDFQVSGGDNVILKAPRSFNSRRFRYNCTHPAPDGSYYWLSQQWLDLSQPED</sequence>
<comment type="subcellular location">
    <subcellularLocation>
        <location evidence="1">Secreted</location>
    </subcellularLocation>
</comment>
<organism evidence="6 7">
    <name type="scientific">Marinobacter salarius</name>
    <dbReference type="NCBI Taxonomy" id="1420917"/>
    <lineage>
        <taxon>Bacteria</taxon>
        <taxon>Pseudomonadati</taxon>
        <taxon>Pseudomonadota</taxon>
        <taxon>Gammaproteobacteria</taxon>
        <taxon>Pseudomonadales</taxon>
        <taxon>Marinobacteraceae</taxon>
        <taxon>Marinobacter</taxon>
    </lineage>
</organism>
<evidence type="ECO:0000313" key="6">
    <source>
        <dbReference type="EMBL" id="ARM83821.1"/>
    </source>
</evidence>
<dbReference type="GO" id="GO:0005975">
    <property type="term" value="P:carbohydrate metabolic process"/>
    <property type="evidence" value="ECO:0007669"/>
    <property type="project" value="InterPro"/>
</dbReference>
<feature type="region of interest" description="Disordered" evidence="3">
    <location>
        <begin position="143"/>
        <end position="162"/>
    </location>
</feature>
<dbReference type="InterPro" id="IPR051398">
    <property type="entry name" value="Polysacch_Deacetylase"/>
</dbReference>
<dbReference type="InterPro" id="IPR002509">
    <property type="entry name" value="NODB_dom"/>
</dbReference>
<evidence type="ECO:0000313" key="7">
    <source>
        <dbReference type="Proteomes" id="UP000193100"/>
    </source>
</evidence>